<proteinExistence type="predicted"/>
<dbReference type="RefSeq" id="WP_059204644.1">
    <property type="nucleotide sequence ID" value="NZ_KQ948657.1"/>
</dbReference>
<protein>
    <submittedName>
        <fullName evidence="2">Uncharacterized protein</fullName>
    </submittedName>
</protein>
<dbReference type="Proteomes" id="UP000053669">
    <property type="component" value="Unassembled WGS sequence"/>
</dbReference>
<name>A0A101SH55_9ACTN</name>
<dbReference type="EMBL" id="LMWU01000005">
    <property type="protein sequence ID" value="KUN73881.1"/>
    <property type="molecule type" value="Genomic_DNA"/>
</dbReference>
<sequence>MSNGYEADPEVLKQAAKGINQTIEELQDVGMVGGGAVGRGFGSLQLTQLQMGHTGLAKAFATFAERWEWGVKALVDEGNEIAGKLDLSAGYYHEAEEYAIGVTKDYVVATFGDPAVSGEDAERMSWGQVGASAKGSWTPDLSRQSASESLHQMGQSWQATEEDLTTSGQYGTQLRVGGEFVRESVDAVTPEDGD</sequence>
<evidence type="ECO:0000313" key="2">
    <source>
        <dbReference type="EMBL" id="KUN73881.1"/>
    </source>
</evidence>
<reference evidence="2 3" key="1">
    <citation type="submission" date="2015-10" db="EMBL/GenBank/DDBJ databases">
        <title>Draft genome sequence of Streptomyces canus DSM 40017, type strain for the species Streptomyces canus.</title>
        <authorList>
            <person name="Ruckert C."/>
            <person name="Winkler A."/>
            <person name="Kalinowski J."/>
            <person name="Kampfer P."/>
            <person name="Glaeser S."/>
        </authorList>
    </citation>
    <scope>NUCLEOTIDE SEQUENCE [LARGE SCALE GENOMIC DNA]</scope>
    <source>
        <strain evidence="2 3">DSM 40017</strain>
    </source>
</reference>
<comment type="caution">
    <text evidence="2">The sequence shown here is derived from an EMBL/GenBank/DDBJ whole genome shotgun (WGS) entry which is preliminary data.</text>
</comment>
<organism evidence="2 3">
    <name type="scientific">Streptomyces canus</name>
    <dbReference type="NCBI Taxonomy" id="58343"/>
    <lineage>
        <taxon>Bacteria</taxon>
        <taxon>Bacillati</taxon>
        <taxon>Actinomycetota</taxon>
        <taxon>Actinomycetes</taxon>
        <taxon>Kitasatosporales</taxon>
        <taxon>Streptomycetaceae</taxon>
        <taxon>Streptomyces</taxon>
        <taxon>Streptomyces aurantiacus group</taxon>
    </lineage>
</organism>
<evidence type="ECO:0000313" key="3">
    <source>
        <dbReference type="Proteomes" id="UP000053669"/>
    </source>
</evidence>
<dbReference type="AlphaFoldDB" id="A0A101SH55"/>
<dbReference type="STRING" id="58343.AQJ46_06260"/>
<feature type="region of interest" description="Disordered" evidence="1">
    <location>
        <begin position="129"/>
        <end position="171"/>
    </location>
</feature>
<feature type="compositionally biased region" description="Polar residues" evidence="1">
    <location>
        <begin position="139"/>
        <end position="171"/>
    </location>
</feature>
<accession>A0A101SH55</accession>
<gene>
    <name evidence="2" type="ORF">AQJ46_06260</name>
</gene>
<evidence type="ECO:0000256" key="1">
    <source>
        <dbReference type="SAM" id="MobiDB-lite"/>
    </source>
</evidence>